<dbReference type="PANTHER" id="PTHR33327:SF3">
    <property type="entry name" value="RNA-DIRECTED DNA POLYMERASE"/>
    <property type="match status" value="1"/>
</dbReference>
<feature type="domain" description="DUF7041" evidence="1">
    <location>
        <begin position="5"/>
        <end position="45"/>
    </location>
</feature>
<sequence length="133" mass="14901">MEASFWFAQAQAQFQLRHISASLAKYYYVILSLPDSVAPDVDDLLEPVGDIPLRNVEEPHSGTLRRIGRRPLQPTYDSKRLPLNIQMILIAKAYSNTEELAEKADKLVAVSGNGSGSVYAVRQRAERWQSSDP</sequence>
<name>A0A0V0T629_9BILA</name>
<evidence type="ECO:0000313" key="2">
    <source>
        <dbReference type="EMBL" id="KRX34432.1"/>
    </source>
</evidence>
<organism evidence="2 3">
    <name type="scientific">Trichinella murrelli</name>
    <dbReference type="NCBI Taxonomy" id="144512"/>
    <lineage>
        <taxon>Eukaryota</taxon>
        <taxon>Metazoa</taxon>
        <taxon>Ecdysozoa</taxon>
        <taxon>Nematoda</taxon>
        <taxon>Enoplea</taxon>
        <taxon>Dorylaimia</taxon>
        <taxon>Trichinellida</taxon>
        <taxon>Trichinellidae</taxon>
        <taxon>Trichinella</taxon>
    </lineage>
</organism>
<dbReference type="AlphaFoldDB" id="A0A0V0T629"/>
<dbReference type="EMBL" id="JYDJ01000569">
    <property type="protein sequence ID" value="KRX34432.1"/>
    <property type="molecule type" value="Genomic_DNA"/>
</dbReference>
<evidence type="ECO:0000259" key="1">
    <source>
        <dbReference type="Pfam" id="PF23055"/>
    </source>
</evidence>
<gene>
    <name evidence="2" type="ORF">T05_11416</name>
</gene>
<dbReference type="PANTHER" id="PTHR33327">
    <property type="entry name" value="ENDONUCLEASE"/>
    <property type="match status" value="1"/>
</dbReference>
<evidence type="ECO:0000313" key="3">
    <source>
        <dbReference type="Proteomes" id="UP000055048"/>
    </source>
</evidence>
<dbReference type="Pfam" id="PF23055">
    <property type="entry name" value="DUF7041"/>
    <property type="match status" value="1"/>
</dbReference>
<proteinExistence type="predicted"/>
<dbReference type="OrthoDB" id="5919180at2759"/>
<accession>A0A0V0T629</accession>
<keyword evidence="3" id="KW-1185">Reference proteome</keyword>
<reference evidence="2 3" key="1">
    <citation type="submission" date="2015-01" db="EMBL/GenBank/DDBJ databases">
        <title>Evolution of Trichinella species and genotypes.</title>
        <authorList>
            <person name="Korhonen P.K."/>
            <person name="Edoardo P."/>
            <person name="Giuseppe L.R."/>
            <person name="Gasser R.B."/>
        </authorList>
    </citation>
    <scope>NUCLEOTIDE SEQUENCE [LARGE SCALE GENOMIC DNA]</scope>
    <source>
        <strain evidence="2">ISS417</strain>
    </source>
</reference>
<comment type="caution">
    <text evidence="2">The sequence shown here is derived from an EMBL/GenBank/DDBJ whole genome shotgun (WGS) entry which is preliminary data.</text>
</comment>
<dbReference type="Proteomes" id="UP000055048">
    <property type="component" value="Unassembled WGS sequence"/>
</dbReference>
<dbReference type="InterPro" id="IPR055469">
    <property type="entry name" value="DUF7041"/>
</dbReference>
<protein>
    <recommendedName>
        <fullName evidence="1">DUF7041 domain-containing protein</fullName>
    </recommendedName>
</protein>